<dbReference type="AlphaFoldDB" id="A0A2G5K2Z8"/>
<sequence length="307" mass="33622">MNAPFHKSVARAPKGTICKWMVCSDGKRIRVAGWKGGDKGTVLLFQGRTEYIEKYGAVATRFVEMGYSVVAVDWRGQGLSDHFGASRTIGHVDDFADFQLDIAAVNEFITEQGFPAPEAALCHSMGGAIGLRALHNGLPVKKVIFSAPMWGIYLSPMMKPVASAVSSLSAALGTTEKLAPTTTLQNYAMVQEFKGNTLTNNADEYAMIRKQISSFPDLELGGPSVHWMRAAMEETATLCDMPAPKTDCLCFLGSNEQIVSKDAIRTVMNKWPNGELVILDNAQHEVMLEEDHITADVWKRIESFLAD</sequence>
<name>A0A2G5K2Z8_9RHOB</name>
<reference evidence="2 3" key="1">
    <citation type="submission" date="2016-08" db="EMBL/GenBank/DDBJ databases">
        <title>Draft genome of Amylibacter sp. strain 4G11.</title>
        <authorList>
            <person name="Wong S.-K."/>
            <person name="Hamasaki K."/>
            <person name="Yoshizawa S."/>
        </authorList>
    </citation>
    <scope>NUCLEOTIDE SEQUENCE [LARGE SCALE GENOMIC DNA]</scope>
    <source>
        <strain evidence="2 3">4G11</strain>
    </source>
</reference>
<dbReference type="OrthoDB" id="9788260at2"/>
<evidence type="ECO:0000313" key="2">
    <source>
        <dbReference type="EMBL" id="PIB23489.1"/>
    </source>
</evidence>
<dbReference type="Proteomes" id="UP000231516">
    <property type="component" value="Unassembled WGS sequence"/>
</dbReference>
<dbReference type="PANTHER" id="PTHR11614">
    <property type="entry name" value="PHOSPHOLIPASE-RELATED"/>
    <property type="match status" value="1"/>
</dbReference>
<feature type="domain" description="Serine aminopeptidase S33" evidence="1">
    <location>
        <begin position="39"/>
        <end position="291"/>
    </location>
</feature>
<proteinExistence type="predicted"/>
<dbReference type="Pfam" id="PF12146">
    <property type="entry name" value="Hydrolase_4"/>
    <property type="match status" value="1"/>
</dbReference>
<protein>
    <recommendedName>
        <fullName evidence="1">Serine aminopeptidase S33 domain-containing protein</fullName>
    </recommendedName>
</protein>
<dbReference type="SUPFAM" id="SSF53474">
    <property type="entry name" value="alpha/beta-Hydrolases"/>
    <property type="match status" value="1"/>
</dbReference>
<evidence type="ECO:0000259" key="1">
    <source>
        <dbReference type="Pfam" id="PF12146"/>
    </source>
</evidence>
<comment type="caution">
    <text evidence="2">The sequence shown here is derived from an EMBL/GenBank/DDBJ whole genome shotgun (WGS) entry which is preliminary data.</text>
</comment>
<dbReference type="Gene3D" id="3.40.50.1820">
    <property type="entry name" value="alpha/beta hydrolase"/>
    <property type="match status" value="1"/>
</dbReference>
<dbReference type="InterPro" id="IPR029058">
    <property type="entry name" value="AB_hydrolase_fold"/>
</dbReference>
<organism evidence="2 3">
    <name type="scientific">Paramylibacter kogurei</name>
    <dbReference type="NCBI Taxonomy" id="1889778"/>
    <lineage>
        <taxon>Bacteria</taxon>
        <taxon>Pseudomonadati</taxon>
        <taxon>Pseudomonadota</taxon>
        <taxon>Alphaproteobacteria</taxon>
        <taxon>Rhodobacterales</taxon>
        <taxon>Paracoccaceae</taxon>
        <taxon>Paramylibacter</taxon>
    </lineage>
</organism>
<dbReference type="InterPro" id="IPR022742">
    <property type="entry name" value="Hydrolase_4"/>
</dbReference>
<dbReference type="InterPro" id="IPR051044">
    <property type="entry name" value="MAG_DAG_Lipase"/>
</dbReference>
<keyword evidence="3" id="KW-1185">Reference proteome</keyword>
<accession>A0A2G5K2Z8</accession>
<dbReference type="EMBL" id="MDGM01000013">
    <property type="protein sequence ID" value="PIB23489.1"/>
    <property type="molecule type" value="Genomic_DNA"/>
</dbReference>
<gene>
    <name evidence="2" type="ORF">BFP76_08065</name>
</gene>
<dbReference type="RefSeq" id="WP_099594249.1">
    <property type="nucleotide sequence ID" value="NZ_MDGM01000013.1"/>
</dbReference>
<evidence type="ECO:0000313" key="3">
    <source>
        <dbReference type="Proteomes" id="UP000231516"/>
    </source>
</evidence>